<comment type="caution">
    <text evidence="5">The sequence shown here is derived from an EMBL/GenBank/DDBJ whole genome shotgun (WGS) entry which is preliminary data.</text>
</comment>
<evidence type="ECO:0000259" key="4">
    <source>
        <dbReference type="PROSITE" id="PS50240"/>
    </source>
</evidence>
<dbReference type="SMART" id="SM00020">
    <property type="entry name" value="Tryp_SPc"/>
    <property type="match status" value="1"/>
</dbReference>
<dbReference type="Pfam" id="PF00089">
    <property type="entry name" value="Trypsin"/>
    <property type="match status" value="1"/>
</dbReference>
<evidence type="ECO:0000256" key="2">
    <source>
        <dbReference type="ARBA" id="ARBA00023157"/>
    </source>
</evidence>
<evidence type="ECO:0000313" key="5">
    <source>
        <dbReference type="EMBL" id="GHF37130.1"/>
    </source>
</evidence>
<dbReference type="PANTHER" id="PTHR24276:SF98">
    <property type="entry name" value="FI18310P1-RELATED"/>
    <property type="match status" value="1"/>
</dbReference>
<dbReference type="GO" id="GO:0004252">
    <property type="term" value="F:serine-type endopeptidase activity"/>
    <property type="evidence" value="ECO:0007669"/>
    <property type="project" value="InterPro"/>
</dbReference>
<dbReference type="PROSITE" id="PS50240">
    <property type="entry name" value="TRYPSIN_DOM"/>
    <property type="match status" value="1"/>
</dbReference>
<dbReference type="InterPro" id="IPR043504">
    <property type="entry name" value="Peptidase_S1_PA_chymotrypsin"/>
</dbReference>
<dbReference type="PRINTS" id="PR00722">
    <property type="entry name" value="CHYMOTRYPSIN"/>
</dbReference>
<dbReference type="AlphaFoldDB" id="A0A8H9M3A6"/>
<dbReference type="InterPro" id="IPR001314">
    <property type="entry name" value="Peptidase_S1A"/>
</dbReference>
<name>A0A8H9M3A6_9PSEU</name>
<reference evidence="5" key="1">
    <citation type="journal article" date="2014" name="Int. J. Syst. Evol. Microbiol.">
        <title>Complete genome sequence of Corynebacterium casei LMG S-19264T (=DSM 44701T), isolated from a smear-ripened cheese.</title>
        <authorList>
            <consortium name="US DOE Joint Genome Institute (JGI-PGF)"/>
            <person name="Walter F."/>
            <person name="Albersmeier A."/>
            <person name="Kalinowski J."/>
            <person name="Ruckert C."/>
        </authorList>
    </citation>
    <scope>NUCLEOTIDE SEQUENCE</scope>
    <source>
        <strain evidence="5">CGMCC 4.7679</strain>
    </source>
</reference>
<protein>
    <recommendedName>
        <fullName evidence="4">Peptidase S1 domain-containing protein</fullName>
    </recommendedName>
</protein>
<feature type="signal peptide" evidence="3">
    <location>
        <begin position="1"/>
        <end position="34"/>
    </location>
</feature>
<keyword evidence="2" id="KW-1015">Disulfide bond</keyword>
<dbReference type="InterPro" id="IPR001254">
    <property type="entry name" value="Trypsin_dom"/>
</dbReference>
<feature type="chain" id="PRO_5034820124" description="Peptidase S1 domain-containing protein" evidence="3">
    <location>
        <begin position="35"/>
        <end position="581"/>
    </location>
</feature>
<dbReference type="Gene3D" id="2.40.10.10">
    <property type="entry name" value="Trypsin-like serine proteases"/>
    <property type="match status" value="1"/>
</dbReference>
<feature type="domain" description="Peptidase S1" evidence="4">
    <location>
        <begin position="35"/>
        <end position="247"/>
    </location>
</feature>
<dbReference type="InterPro" id="IPR009003">
    <property type="entry name" value="Peptidase_S1_PA"/>
</dbReference>
<dbReference type="SUPFAM" id="SSF50494">
    <property type="entry name" value="Trypsin-like serine proteases"/>
    <property type="match status" value="1"/>
</dbReference>
<gene>
    <name evidence="5" type="ORF">GCM10017566_07850</name>
</gene>
<dbReference type="InterPro" id="IPR050430">
    <property type="entry name" value="Peptidase_S1"/>
</dbReference>
<keyword evidence="3" id="KW-0732">Signal</keyword>
<proteinExistence type="inferred from homology"/>
<dbReference type="GO" id="GO:0006508">
    <property type="term" value="P:proteolysis"/>
    <property type="evidence" value="ECO:0007669"/>
    <property type="project" value="InterPro"/>
</dbReference>
<evidence type="ECO:0000256" key="1">
    <source>
        <dbReference type="ARBA" id="ARBA00007664"/>
    </source>
</evidence>
<sequence>MRTCTPSHRRLRSFVALAAAAFATFVLSVPSATAVTGGSAVSGTAYPFVVKLSNATGSCSGALIAPQWVLTSATCFPSVTSVTAPPQATTAIVGRTQLDAIDGHEVAVAWLVPQGDRPIVLARLASKVDNVSVVPLGDTAPQSGDSVQVVGYGRSATEWVPNQAHVATATVDSTSATTFTVSSTSGPTTCKGDAGGPAVRTEDGERELVAVNHASWQGGCLGETETRTGAVESRTDDLHDALTQQTTSPILARYLDLGGPSSFLGNAIGSEFAAAGGTGQNYEHGAIYYSAATGAHIVQDQILAKYLAIGGPAAIGFPVTDQNTTPDGIGRYNHFGFTDPAGDASIYWTPTTGAHEINGAIRGKWAALGWETGLGYPTTDETAVTGIDGSAGRYNDFSLADTASIYWSTNSGAHEIRGDIRKKWLALGGAPKLNFPSTDESITPDGIGRYNHFNHPDGASVYWTPSTGAHEIQGAIRTKWAAMGWETGPGYPTTDESITPDTIGRYNHFTNSTSIYWSPSSGVHSVAGTIRDRWASLGWEAGRLGYPTSDEYSITGGRRSDFQHGYITWASTNNTTQVFYY</sequence>
<dbReference type="Pfam" id="PF08310">
    <property type="entry name" value="LGFP"/>
    <property type="match status" value="6"/>
</dbReference>
<dbReference type="InterPro" id="IPR013207">
    <property type="entry name" value="LGFP"/>
</dbReference>
<organism evidence="5 6">
    <name type="scientific">Amycolatopsis bartoniae</name>
    <dbReference type="NCBI Taxonomy" id="941986"/>
    <lineage>
        <taxon>Bacteria</taxon>
        <taxon>Bacillati</taxon>
        <taxon>Actinomycetota</taxon>
        <taxon>Actinomycetes</taxon>
        <taxon>Pseudonocardiales</taxon>
        <taxon>Pseudonocardiaceae</taxon>
        <taxon>Amycolatopsis</taxon>
    </lineage>
</organism>
<evidence type="ECO:0000256" key="3">
    <source>
        <dbReference type="SAM" id="SignalP"/>
    </source>
</evidence>
<dbReference type="RefSeq" id="WP_308431542.1">
    <property type="nucleotide sequence ID" value="NZ_BNAV01000001.1"/>
</dbReference>
<accession>A0A8H9M3A6</accession>
<comment type="similarity">
    <text evidence="1">Belongs to the peptidase S1 family.</text>
</comment>
<evidence type="ECO:0000313" key="6">
    <source>
        <dbReference type="Proteomes" id="UP000658656"/>
    </source>
</evidence>
<dbReference type="Proteomes" id="UP000658656">
    <property type="component" value="Unassembled WGS sequence"/>
</dbReference>
<dbReference type="EMBL" id="BNAV01000001">
    <property type="protein sequence ID" value="GHF37130.1"/>
    <property type="molecule type" value="Genomic_DNA"/>
</dbReference>
<keyword evidence="6" id="KW-1185">Reference proteome</keyword>
<dbReference type="PANTHER" id="PTHR24276">
    <property type="entry name" value="POLYSERASE-RELATED"/>
    <property type="match status" value="1"/>
</dbReference>
<reference evidence="5" key="2">
    <citation type="submission" date="2020-09" db="EMBL/GenBank/DDBJ databases">
        <authorList>
            <person name="Sun Q."/>
            <person name="Zhou Y."/>
        </authorList>
    </citation>
    <scope>NUCLEOTIDE SEQUENCE</scope>
    <source>
        <strain evidence="5">CGMCC 4.7679</strain>
    </source>
</reference>